<dbReference type="Proteomes" id="UP000232688">
    <property type="component" value="Unassembled WGS sequence"/>
</dbReference>
<proteinExistence type="predicted"/>
<dbReference type="AlphaFoldDB" id="A0A2I1F583"/>
<evidence type="ECO:0000313" key="1">
    <source>
        <dbReference type="EMBL" id="PKC59266.1"/>
    </source>
</evidence>
<evidence type="ECO:0000313" key="2">
    <source>
        <dbReference type="Proteomes" id="UP000232688"/>
    </source>
</evidence>
<comment type="caution">
    <text evidence="1">The sequence shown here is derived from an EMBL/GenBank/DDBJ whole genome shotgun (WGS) entry which is preliminary data.</text>
</comment>
<dbReference type="VEuPathDB" id="FungiDB:RhiirA1_469721"/>
<sequence length="176" mass="20370">MYCDSDDLGSDLLNHTIKDEKKISPFEPEPVKIDDEAENNQERNHFRPTIQFEVVGEEASGRVDYAIKKVIDVVNEELIAITEEGFGKAFDSFDESSTTSMRSLLQHLTENDEELRRGVKKSYESDLYSRVVKLDELKKELESKKNRKFQETCILIAQVLLGEDPVVEYRPSFMWD</sequence>
<protein>
    <submittedName>
        <fullName evidence="1">Uncharacterized protein</fullName>
    </submittedName>
</protein>
<dbReference type="OrthoDB" id="2397776at2759"/>
<accession>A0A2I1F583</accession>
<reference evidence="1 2" key="2">
    <citation type="submission" date="2017-10" db="EMBL/GenBank/DDBJ databases">
        <title>Genome analyses suggest a sexual origin of heterokaryosis in a supposedly ancient asexual fungus.</title>
        <authorList>
            <person name="Corradi N."/>
            <person name="Sedzielewska K."/>
            <person name="Noel J."/>
            <person name="Charron P."/>
            <person name="Farinelli L."/>
            <person name="Marton T."/>
            <person name="Kruger M."/>
            <person name="Pelin A."/>
            <person name="Brachmann A."/>
            <person name="Corradi N."/>
        </authorList>
    </citation>
    <scope>NUCLEOTIDE SEQUENCE [LARGE SCALE GENOMIC DNA]</scope>
    <source>
        <strain evidence="1 2">A1</strain>
    </source>
</reference>
<organism evidence="1 2">
    <name type="scientific">Rhizophagus irregularis</name>
    <dbReference type="NCBI Taxonomy" id="588596"/>
    <lineage>
        <taxon>Eukaryota</taxon>
        <taxon>Fungi</taxon>
        <taxon>Fungi incertae sedis</taxon>
        <taxon>Mucoromycota</taxon>
        <taxon>Glomeromycotina</taxon>
        <taxon>Glomeromycetes</taxon>
        <taxon>Glomerales</taxon>
        <taxon>Glomeraceae</taxon>
        <taxon>Rhizophagus</taxon>
    </lineage>
</organism>
<gene>
    <name evidence="1" type="ORF">RhiirA1_469721</name>
</gene>
<dbReference type="EMBL" id="LLXH01001371">
    <property type="protein sequence ID" value="PKC59266.1"/>
    <property type="molecule type" value="Genomic_DNA"/>
</dbReference>
<name>A0A2I1F583_9GLOM</name>
<reference evidence="1 2" key="1">
    <citation type="submission" date="2017-10" db="EMBL/GenBank/DDBJ databases">
        <title>Extensive intraspecific genome diversity in a model arbuscular mycorrhizal fungus.</title>
        <authorList>
            <person name="Chen E.C.H."/>
            <person name="Morin E."/>
            <person name="Baudet D."/>
            <person name="Noel J."/>
            <person name="Ndikumana S."/>
            <person name="Charron P."/>
            <person name="St-Onge C."/>
            <person name="Giorgi J."/>
            <person name="Grigoriev I.V."/>
            <person name="Roux C."/>
            <person name="Martin F.M."/>
            <person name="Corradi N."/>
        </authorList>
    </citation>
    <scope>NUCLEOTIDE SEQUENCE [LARGE SCALE GENOMIC DNA]</scope>
    <source>
        <strain evidence="1 2">A1</strain>
    </source>
</reference>